<feature type="domain" description="Integrase catalytic" evidence="1">
    <location>
        <begin position="6"/>
        <end position="97"/>
    </location>
</feature>
<dbReference type="InterPro" id="IPR012337">
    <property type="entry name" value="RNaseH-like_sf"/>
</dbReference>
<dbReference type="GO" id="GO:0003676">
    <property type="term" value="F:nucleic acid binding"/>
    <property type="evidence" value="ECO:0007669"/>
    <property type="project" value="InterPro"/>
</dbReference>
<protein>
    <submittedName>
        <fullName evidence="2">Retrovirus-related Pol polyprotein</fullName>
    </submittedName>
</protein>
<dbReference type="Pfam" id="PF00665">
    <property type="entry name" value="rve"/>
    <property type="match status" value="1"/>
</dbReference>
<dbReference type="Gene3D" id="3.30.420.10">
    <property type="entry name" value="Ribonuclease H-like superfamily/Ribonuclease H"/>
    <property type="match status" value="1"/>
</dbReference>
<name>A0A2S2QEK8_9HEMI</name>
<evidence type="ECO:0000259" key="1">
    <source>
        <dbReference type="PROSITE" id="PS50994"/>
    </source>
</evidence>
<dbReference type="PROSITE" id="PS50994">
    <property type="entry name" value="INTEGRASE"/>
    <property type="match status" value="1"/>
</dbReference>
<dbReference type="AlphaFoldDB" id="A0A2S2QEK8"/>
<accession>A0A2S2QEK8</accession>
<evidence type="ECO:0000313" key="2">
    <source>
        <dbReference type="EMBL" id="MBY76169.1"/>
    </source>
</evidence>
<dbReference type="InterPro" id="IPR036397">
    <property type="entry name" value="RNaseH_sf"/>
</dbReference>
<organism evidence="2">
    <name type="scientific">Sipha flava</name>
    <name type="common">yellow sugarcane aphid</name>
    <dbReference type="NCBI Taxonomy" id="143950"/>
    <lineage>
        <taxon>Eukaryota</taxon>
        <taxon>Metazoa</taxon>
        <taxon>Ecdysozoa</taxon>
        <taxon>Arthropoda</taxon>
        <taxon>Hexapoda</taxon>
        <taxon>Insecta</taxon>
        <taxon>Pterygota</taxon>
        <taxon>Neoptera</taxon>
        <taxon>Paraneoptera</taxon>
        <taxon>Hemiptera</taxon>
        <taxon>Sternorrhyncha</taxon>
        <taxon>Aphidomorpha</taxon>
        <taxon>Aphidoidea</taxon>
        <taxon>Aphididae</taxon>
        <taxon>Sipha</taxon>
    </lineage>
</organism>
<dbReference type="PANTHER" id="PTHR37984">
    <property type="entry name" value="PROTEIN CBG26694"/>
    <property type="match status" value="1"/>
</dbReference>
<reference evidence="2" key="1">
    <citation type="submission" date="2018-04" db="EMBL/GenBank/DDBJ databases">
        <title>Transcriptome assembly of Sipha flava.</title>
        <authorList>
            <person name="Scully E.D."/>
            <person name="Geib S.M."/>
            <person name="Palmer N.A."/>
            <person name="Koch K."/>
            <person name="Bradshaw J."/>
            <person name="Heng-Moss T."/>
            <person name="Sarath G."/>
        </authorList>
    </citation>
    <scope>NUCLEOTIDE SEQUENCE</scope>
</reference>
<dbReference type="GO" id="GO:0015074">
    <property type="term" value="P:DNA integration"/>
    <property type="evidence" value="ECO:0007669"/>
    <property type="project" value="InterPro"/>
</dbReference>
<dbReference type="InterPro" id="IPR050951">
    <property type="entry name" value="Retrovirus_Pol_polyprotein"/>
</dbReference>
<dbReference type="SUPFAM" id="SSF53098">
    <property type="entry name" value="Ribonuclease H-like"/>
    <property type="match status" value="1"/>
</dbReference>
<dbReference type="EMBL" id="GGMS01006966">
    <property type="protein sequence ID" value="MBY76169.1"/>
    <property type="molecule type" value="Transcribed_RNA"/>
</dbReference>
<gene>
    <name evidence="2" type="primary">POL_8</name>
    <name evidence="2" type="ORF">g.166992</name>
</gene>
<sequence>MVVTTTSSYAFEKVFMDIVGPLPRSRPNNYYIITLQDDLTKCSCATPAENHETNTVAHIFVTKFVCLYGMPNKIVTDCGTEFLSNVFNEVCRLLKIKSLQHHFIIHRVMEVWKDLIALLGNTYAASQLRINSIEMIIFLLQYLHITLVNTHQQDINHSNLSLGDKLAFHQHYRNLQNLNIIMKIINLN</sequence>
<proteinExistence type="predicted"/>
<dbReference type="InterPro" id="IPR001584">
    <property type="entry name" value="Integrase_cat-core"/>
</dbReference>
<dbReference type="PANTHER" id="PTHR37984:SF5">
    <property type="entry name" value="PROTEIN NYNRIN-LIKE"/>
    <property type="match status" value="1"/>
</dbReference>